<feature type="compositionally biased region" description="Polar residues" evidence="1">
    <location>
        <begin position="595"/>
        <end position="604"/>
    </location>
</feature>
<sequence>MKSLLSPTFKTAPPPVSENVWSFLSNSASTCHCQVMRRQRNLQLLPTSTRVKAPSIAFPNSHLPSTSRNFGHGPSKLPIAGPSRPKTSFVGPKLRNLQNTSCFATKAGVSNSDESVTRREKGSRHAQENDSPKQLQDQVVKPILVRHGFPGSYHKDVKARTVVLTPWRGAPTLLHALGFLRELEDKYGKIWWAGLTKERANPYEYNTNILVIFEDPASLTRIPGFSSFSFQPQTSPIVQSTGTQSSLAPGTVDLGPSSSLDPLSNPDSQALLKRVEANAQRQNTSPLFVPWSESLTLAAHRKGGPALEDVLPFLDTKKNQGEDKSSVEGQEQLDSESSPDDLSNEVTKQQPATFKKASWEEHDEPVNIDAVVKKFSSERLFLPSPPGSLSHTYFKPQTRLSVARALVDFGGFAETPVPSMQTSIKVWQKELDIWRSNTWAPWSESNVDDLDVKDGQDAITSQDLEEELPWDDFSPGVWPIVNAGSSQVQTREGEDLVPKQQTYQRIAVENELDDVEEWEGTGSHPLQFPRTDRLDGKAPVEEAPAINLVETVRSRLASLPAELERLAQTESPTGRLGDTSAALSDAKKVEDDNAHQISPETKGTQLRDSENLRDPWRTDPRPFRSGLGRDEPTSSYSPVDKLESVASERARWSKPGLDTTSSGARERGAMANGRHSMKSDGWGKDRRGKKLRSREEVETLKEFGLGNLDELAEYQMKRLRSARTRGELGRIETWQAKWQADGNDQGVEESAARISAIAGKEQRKKEVKNLKDRLRAILDGTNVD</sequence>
<feature type="region of interest" description="Disordered" evidence="1">
    <location>
        <begin position="236"/>
        <end position="266"/>
    </location>
</feature>
<feature type="compositionally biased region" description="Acidic residues" evidence="1">
    <location>
        <begin position="331"/>
        <end position="343"/>
    </location>
</feature>
<dbReference type="Proteomes" id="UP000054097">
    <property type="component" value="Unassembled WGS sequence"/>
</dbReference>
<feature type="region of interest" description="Disordered" evidence="1">
    <location>
        <begin position="108"/>
        <end position="136"/>
    </location>
</feature>
<reference evidence="3" key="2">
    <citation type="submission" date="2015-01" db="EMBL/GenBank/DDBJ databases">
        <title>Evolutionary Origins and Diversification of the Mycorrhizal Mutualists.</title>
        <authorList>
            <consortium name="DOE Joint Genome Institute"/>
            <consortium name="Mycorrhizal Genomics Consortium"/>
            <person name="Kohler A."/>
            <person name="Kuo A."/>
            <person name="Nagy L.G."/>
            <person name="Floudas D."/>
            <person name="Copeland A."/>
            <person name="Barry K.W."/>
            <person name="Cichocki N."/>
            <person name="Veneault-Fourrey C."/>
            <person name="LaButti K."/>
            <person name="Lindquist E.A."/>
            <person name="Lipzen A."/>
            <person name="Lundell T."/>
            <person name="Morin E."/>
            <person name="Murat C."/>
            <person name="Riley R."/>
            <person name="Ohm R."/>
            <person name="Sun H."/>
            <person name="Tunlid A."/>
            <person name="Henrissat B."/>
            <person name="Grigoriev I.V."/>
            <person name="Hibbett D.S."/>
            <person name="Martin F."/>
        </authorList>
    </citation>
    <scope>NUCLEOTIDE SEQUENCE [LARGE SCALE GENOMIC DNA]</scope>
    <source>
        <strain evidence="3">MAFF 305830</strain>
    </source>
</reference>
<dbReference type="OrthoDB" id="3362336at2759"/>
<dbReference type="HOGENOM" id="CLU_357587_0_0_1"/>
<feature type="compositionally biased region" description="Basic and acidic residues" evidence="1">
    <location>
        <begin position="317"/>
        <end position="326"/>
    </location>
</feature>
<feature type="compositionally biased region" description="Basic and acidic residues" evidence="1">
    <location>
        <begin position="585"/>
        <end position="594"/>
    </location>
</feature>
<reference evidence="2 3" key="1">
    <citation type="submission" date="2014-04" db="EMBL/GenBank/DDBJ databases">
        <authorList>
            <consortium name="DOE Joint Genome Institute"/>
            <person name="Kuo A."/>
            <person name="Zuccaro A."/>
            <person name="Kohler A."/>
            <person name="Nagy L.G."/>
            <person name="Floudas D."/>
            <person name="Copeland A."/>
            <person name="Barry K.W."/>
            <person name="Cichocki N."/>
            <person name="Veneault-Fourrey C."/>
            <person name="LaButti K."/>
            <person name="Lindquist E.A."/>
            <person name="Lipzen A."/>
            <person name="Lundell T."/>
            <person name="Morin E."/>
            <person name="Murat C."/>
            <person name="Sun H."/>
            <person name="Tunlid A."/>
            <person name="Henrissat B."/>
            <person name="Grigoriev I.V."/>
            <person name="Hibbett D.S."/>
            <person name="Martin F."/>
            <person name="Nordberg H.P."/>
            <person name="Cantor M.N."/>
            <person name="Hua S.X."/>
        </authorList>
    </citation>
    <scope>NUCLEOTIDE SEQUENCE [LARGE SCALE GENOMIC DNA]</scope>
    <source>
        <strain evidence="2 3">MAFF 305830</strain>
    </source>
</reference>
<feature type="region of interest" description="Disordered" evidence="1">
    <location>
        <begin position="317"/>
        <end position="360"/>
    </location>
</feature>
<feature type="compositionally biased region" description="Low complexity" evidence="1">
    <location>
        <begin position="253"/>
        <end position="266"/>
    </location>
</feature>
<feature type="compositionally biased region" description="Basic and acidic residues" evidence="1">
    <location>
        <begin position="115"/>
        <end position="131"/>
    </location>
</feature>
<dbReference type="AlphaFoldDB" id="A0A0C3BE42"/>
<protein>
    <submittedName>
        <fullName evidence="2">Uncharacterized protein</fullName>
    </submittedName>
</protein>
<feature type="compositionally biased region" description="Polar residues" evidence="1">
    <location>
        <begin position="236"/>
        <end position="248"/>
    </location>
</feature>
<evidence type="ECO:0000256" key="1">
    <source>
        <dbReference type="SAM" id="MobiDB-lite"/>
    </source>
</evidence>
<feature type="compositionally biased region" description="Basic and acidic residues" evidence="1">
    <location>
        <begin position="640"/>
        <end position="651"/>
    </location>
</feature>
<dbReference type="EMBL" id="KN824287">
    <property type="protein sequence ID" value="KIM29716.1"/>
    <property type="molecule type" value="Genomic_DNA"/>
</dbReference>
<accession>A0A0C3BE42</accession>
<evidence type="ECO:0000313" key="2">
    <source>
        <dbReference type="EMBL" id="KIM29716.1"/>
    </source>
</evidence>
<feature type="compositionally biased region" description="Basic and acidic residues" evidence="1">
    <location>
        <begin position="605"/>
        <end position="632"/>
    </location>
</feature>
<evidence type="ECO:0000313" key="3">
    <source>
        <dbReference type="Proteomes" id="UP000054097"/>
    </source>
</evidence>
<feature type="region of interest" description="Disordered" evidence="1">
    <location>
        <begin position="585"/>
        <end position="694"/>
    </location>
</feature>
<name>A0A0C3BE42_SERVB</name>
<proteinExistence type="predicted"/>
<gene>
    <name evidence="2" type="ORF">M408DRAFT_106410</name>
</gene>
<keyword evidence="3" id="KW-1185">Reference proteome</keyword>
<organism evidence="2 3">
    <name type="scientific">Serendipita vermifera MAFF 305830</name>
    <dbReference type="NCBI Taxonomy" id="933852"/>
    <lineage>
        <taxon>Eukaryota</taxon>
        <taxon>Fungi</taxon>
        <taxon>Dikarya</taxon>
        <taxon>Basidiomycota</taxon>
        <taxon>Agaricomycotina</taxon>
        <taxon>Agaricomycetes</taxon>
        <taxon>Sebacinales</taxon>
        <taxon>Serendipitaceae</taxon>
        <taxon>Serendipita</taxon>
    </lineage>
</organism>